<sequence>MKKLLLALMMIVLIIVIYYSFTLKEGEPNAVILETKQIPETVDTNILKPKENLLHESMTYSPFWLVFNRFSFTQKKKKVMSEEEQDALINAAEQLKREIYLQEGYIDVLEKSQTQGQWEELYRFISEHQSATTYKNEDNYSVSDILIAARAPDTVIQKYIDGHPPTTLTVFELVYTRYLEDSPQLVNRILSYFSADSLLKVNLAGMSNVNLLKLAKQNDRNDILRFYDMVDYPFLLTGDQLQKSVAKNYDQSVEIKEAVAHDPYYAKKIVANNSEQCRELARQSFLGVYGDTFAGMSYSIDINRSIKAHSYHLQEYNQRKKEVFSSVELPEDFFSNPQRYFYSTAIYKVLKDNGDDIKDSEYIPDLYGMQIATSPHFPNRRFTLLENLVRKTESKLDRLSLLSYMSGGADGLAEALRYGVMLQPDSGEDVLHWSYRNETPKETEELLTFLSNYNFVMDDVHKAMRKFKALCIKE</sequence>
<dbReference type="EMBL" id="JAAAWN010000001">
    <property type="protein sequence ID" value="NDV89702.1"/>
    <property type="molecule type" value="Genomic_DNA"/>
</dbReference>
<gene>
    <name evidence="1" type="ORF">GTH32_00630</name>
</gene>
<dbReference type="RefSeq" id="WP_163083299.1">
    <property type="nucleotide sequence ID" value="NZ_JAAAWN010000001.1"/>
</dbReference>
<evidence type="ECO:0000313" key="1">
    <source>
        <dbReference type="EMBL" id="NDV89702.1"/>
    </source>
</evidence>
<protein>
    <submittedName>
        <fullName evidence="1">Uncharacterized protein</fullName>
    </submittedName>
</protein>
<proteinExistence type="predicted"/>
<comment type="caution">
    <text evidence="1">The sequence shown here is derived from an EMBL/GenBank/DDBJ whole genome shotgun (WGS) entry which is preliminary data.</text>
</comment>
<accession>A0A7X5RJE4</accession>
<reference evidence="1 2" key="1">
    <citation type="submission" date="2020-01" db="EMBL/GenBank/DDBJ databases">
        <authorList>
            <person name="Chen J."/>
            <person name="Zhu S."/>
            <person name="Yang J."/>
        </authorList>
    </citation>
    <scope>NUCLEOTIDE SEQUENCE [LARGE SCALE GENOMIC DNA]</scope>
    <source>
        <strain evidence="1 2">345S023</strain>
    </source>
</reference>
<dbReference type="AlphaFoldDB" id="A0A7X5RJE4"/>
<name>A0A7X5RJE4_9ALTE</name>
<dbReference type="Proteomes" id="UP000470213">
    <property type="component" value="Unassembled WGS sequence"/>
</dbReference>
<organism evidence="1 2">
    <name type="scientific">Alteromonas profundi</name>
    <dbReference type="NCBI Taxonomy" id="2696062"/>
    <lineage>
        <taxon>Bacteria</taxon>
        <taxon>Pseudomonadati</taxon>
        <taxon>Pseudomonadota</taxon>
        <taxon>Gammaproteobacteria</taxon>
        <taxon>Alteromonadales</taxon>
        <taxon>Alteromonadaceae</taxon>
        <taxon>Alteromonas/Salinimonas group</taxon>
        <taxon>Alteromonas</taxon>
    </lineage>
</organism>
<keyword evidence="2" id="KW-1185">Reference proteome</keyword>
<evidence type="ECO:0000313" key="2">
    <source>
        <dbReference type="Proteomes" id="UP000470213"/>
    </source>
</evidence>